<protein>
    <submittedName>
        <fullName evidence="2">Uncharacterized protein</fullName>
    </submittedName>
</protein>
<dbReference type="EMBL" id="CAWUPB010001166">
    <property type="protein sequence ID" value="CAK7345062.1"/>
    <property type="molecule type" value="Genomic_DNA"/>
</dbReference>
<organism evidence="2 3">
    <name type="scientific">Dovyalis caffra</name>
    <dbReference type="NCBI Taxonomy" id="77055"/>
    <lineage>
        <taxon>Eukaryota</taxon>
        <taxon>Viridiplantae</taxon>
        <taxon>Streptophyta</taxon>
        <taxon>Embryophyta</taxon>
        <taxon>Tracheophyta</taxon>
        <taxon>Spermatophyta</taxon>
        <taxon>Magnoliopsida</taxon>
        <taxon>eudicotyledons</taxon>
        <taxon>Gunneridae</taxon>
        <taxon>Pentapetalae</taxon>
        <taxon>rosids</taxon>
        <taxon>fabids</taxon>
        <taxon>Malpighiales</taxon>
        <taxon>Salicaceae</taxon>
        <taxon>Flacourtieae</taxon>
        <taxon>Dovyalis</taxon>
    </lineage>
</organism>
<name>A0AAV1S4Q9_9ROSI</name>
<dbReference type="AlphaFoldDB" id="A0AAV1S4Q9"/>
<sequence length="100" mass="11126">MVGQDGEKRLSGGRRFAGYGGEKGLSGGESAAGYGDWWVKWVREKMKISFKYKMPQIEYLNTKHFRLSNLHNLMMHSQESAIQSPNTIIDATPASSGGMK</sequence>
<evidence type="ECO:0000313" key="3">
    <source>
        <dbReference type="Proteomes" id="UP001314170"/>
    </source>
</evidence>
<dbReference type="Proteomes" id="UP001314170">
    <property type="component" value="Unassembled WGS sequence"/>
</dbReference>
<comment type="caution">
    <text evidence="2">The sequence shown here is derived from an EMBL/GenBank/DDBJ whole genome shotgun (WGS) entry which is preliminary data.</text>
</comment>
<evidence type="ECO:0000256" key="1">
    <source>
        <dbReference type="SAM" id="MobiDB-lite"/>
    </source>
</evidence>
<keyword evidence="3" id="KW-1185">Reference proteome</keyword>
<proteinExistence type="predicted"/>
<feature type="region of interest" description="Disordered" evidence="1">
    <location>
        <begin position="1"/>
        <end position="32"/>
    </location>
</feature>
<accession>A0AAV1S4Q9</accession>
<gene>
    <name evidence="2" type="ORF">DCAF_LOCUS18075</name>
</gene>
<feature type="compositionally biased region" description="Basic and acidic residues" evidence="1">
    <location>
        <begin position="1"/>
        <end position="10"/>
    </location>
</feature>
<reference evidence="2 3" key="1">
    <citation type="submission" date="2024-01" db="EMBL/GenBank/DDBJ databases">
        <authorList>
            <person name="Waweru B."/>
        </authorList>
    </citation>
    <scope>NUCLEOTIDE SEQUENCE [LARGE SCALE GENOMIC DNA]</scope>
</reference>
<evidence type="ECO:0000313" key="2">
    <source>
        <dbReference type="EMBL" id="CAK7345062.1"/>
    </source>
</evidence>
<feature type="compositionally biased region" description="Gly residues" evidence="1">
    <location>
        <begin position="18"/>
        <end position="27"/>
    </location>
</feature>